<organism evidence="1 2">
    <name type="scientific">Laccaria amethystina LaAM-08-1</name>
    <dbReference type="NCBI Taxonomy" id="1095629"/>
    <lineage>
        <taxon>Eukaryota</taxon>
        <taxon>Fungi</taxon>
        <taxon>Dikarya</taxon>
        <taxon>Basidiomycota</taxon>
        <taxon>Agaricomycotina</taxon>
        <taxon>Agaricomycetes</taxon>
        <taxon>Agaricomycetidae</taxon>
        <taxon>Agaricales</taxon>
        <taxon>Agaricineae</taxon>
        <taxon>Hydnangiaceae</taxon>
        <taxon>Laccaria</taxon>
    </lineage>
</organism>
<reference evidence="1 2" key="1">
    <citation type="submission" date="2014-04" db="EMBL/GenBank/DDBJ databases">
        <authorList>
            <consortium name="DOE Joint Genome Institute"/>
            <person name="Kuo A."/>
            <person name="Kohler A."/>
            <person name="Nagy L.G."/>
            <person name="Floudas D."/>
            <person name="Copeland A."/>
            <person name="Barry K.W."/>
            <person name="Cichocki N."/>
            <person name="Veneault-Fourrey C."/>
            <person name="LaButti K."/>
            <person name="Lindquist E.A."/>
            <person name="Lipzen A."/>
            <person name="Lundell T."/>
            <person name="Morin E."/>
            <person name="Murat C."/>
            <person name="Sun H."/>
            <person name="Tunlid A."/>
            <person name="Henrissat B."/>
            <person name="Grigoriev I.V."/>
            <person name="Hibbett D.S."/>
            <person name="Martin F."/>
            <person name="Nordberg H.P."/>
            <person name="Cantor M.N."/>
            <person name="Hua S.X."/>
        </authorList>
    </citation>
    <scope>NUCLEOTIDE SEQUENCE [LARGE SCALE GENOMIC DNA]</scope>
    <source>
        <strain evidence="1 2">LaAM-08-1</strain>
    </source>
</reference>
<keyword evidence="2" id="KW-1185">Reference proteome</keyword>
<sequence length="90" mass="9303">MMELSVEGIDVPEDAVLDDGVIVGALSLGANLPLILGWPIQELLGARVLVGPGDEVVDNEGNTCEARAGFGDYRPVDVDVVTLGGVTLTL</sequence>
<evidence type="ECO:0000313" key="2">
    <source>
        <dbReference type="Proteomes" id="UP000054477"/>
    </source>
</evidence>
<reference evidence="2" key="2">
    <citation type="submission" date="2015-01" db="EMBL/GenBank/DDBJ databases">
        <title>Evolutionary Origins and Diversification of the Mycorrhizal Mutualists.</title>
        <authorList>
            <consortium name="DOE Joint Genome Institute"/>
            <consortium name="Mycorrhizal Genomics Consortium"/>
            <person name="Kohler A."/>
            <person name="Kuo A."/>
            <person name="Nagy L.G."/>
            <person name="Floudas D."/>
            <person name="Copeland A."/>
            <person name="Barry K.W."/>
            <person name="Cichocki N."/>
            <person name="Veneault-Fourrey C."/>
            <person name="LaButti K."/>
            <person name="Lindquist E.A."/>
            <person name="Lipzen A."/>
            <person name="Lundell T."/>
            <person name="Morin E."/>
            <person name="Murat C."/>
            <person name="Riley R."/>
            <person name="Ohm R."/>
            <person name="Sun H."/>
            <person name="Tunlid A."/>
            <person name="Henrissat B."/>
            <person name="Grigoriev I.V."/>
            <person name="Hibbett D.S."/>
            <person name="Martin F."/>
        </authorList>
    </citation>
    <scope>NUCLEOTIDE SEQUENCE [LARGE SCALE GENOMIC DNA]</scope>
    <source>
        <strain evidence="2">LaAM-08-1</strain>
    </source>
</reference>
<accession>A0A0C9WHQ4</accession>
<dbReference type="HOGENOM" id="CLU_2460757_0_0_1"/>
<dbReference type="Proteomes" id="UP000054477">
    <property type="component" value="Unassembled WGS sequence"/>
</dbReference>
<proteinExistence type="predicted"/>
<evidence type="ECO:0000313" key="1">
    <source>
        <dbReference type="EMBL" id="KIJ91599.1"/>
    </source>
</evidence>
<dbReference type="EMBL" id="KN838988">
    <property type="protein sequence ID" value="KIJ91599.1"/>
    <property type="molecule type" value="Genomic_DNA"/>
</dbReference>
<name>A0A0C9WHQ4_9AGAR</name>
<dbReference type="AlphaFoldDB" id="A0A0C9WHQ4"/>
<feature type="non-terminal residue" evidence="1">
    <location>
        <position position="90"/>
    </location>
</feature>
<gene>
    <name evidence="1" type="ORF">K443DRAFT_685888</name>
</gene>
<protein>
    <submittedName>
        <fullName evidence="1">Uncharacterized protein</fullName>
    </submittedName>
</protein>